<dbReference type="AlphaFoldDB" id="A0A318NDK4"/>
<keyword evidence="3" id="KW-1185">Reference proteome</keyword>
<name>A0A318NDK4_9ACTN</name>
<dbReference type="SUPFAM" id="SSF52980">
    <property type="entry name" value="Restriction endonuclease-like"/>
    <property type="match status" value="1"/>
</dbReference>
<feature type="non-terminal residue" evidence="2">
    <location>
        <position position="1"/>
    </location>
</feature>
<feature type="domain" description="Putative restriction endonuclease" evidence="1">
    <location>
        <begin position="3"/>
        <end position="46"/>
    </location>
</feature>
<comment type="caution">
    <text evidence="2">The sequence shown here is derived from an EMBL/GenBank/DDBJ whole genome shotgun (WGS) entry which is preliminary data.</text>
</comment>
<dbReference type="OrthoDB" id="9799703at2"/>
<dbReference type="Gene3D" id="3.90.1570.10">
    <property type="entry name" value="tt1808, chain A"/>
    <property type="match status" value="1"/>
</dbReference>
<dbReference type="InterPro" id="IPR011335">
    <property type="entry name" value="Restrct_endonuc-II-like"/>
</dbReference>
<gene>
    <name evidence="2" type="ORF">C7C45_33320</name>
</gene>
<keyword evidence="2" id="KW-0255">Endonuclease</keyword>
<evidence type="ECO:0000313" key="3">
    <source>
        <dbReference type="Proteomes" id="UP000248333"/>
    </source>
</evidence>
<dbReference type="EMBL" id="PYBV01000174">
    <property type="protein sequence ID" value="PYC61169.1"/>
    <property type="molecule type" value="Genomic_DNA"/>
</dbReference>
<organism evidence="2 3">
    <name type="scientific">Micromonospora arborensis</name>
    <dbReference type="NCBI Taxonomy" id="2116518"/>
    <lineage>
        <taxon>Bacteria</taxon>
        <taxon>Bacillati</taxon>
        <taxon>Actinomycetota</taxon>
        <taxon>Actinomycetes</taxon>
        <taxon>Micromonosporales</taxon>
        <taxon>Micromonosporaceae</taxon>
        <taxon>Micromonospora</taxon>
    </lineage>
</organism>
<proteinExistence type="predicted"/>
<dbReference type="GO" id="GO:0004519">
    <property type="term" value="F:endonuclease activity"/>
    <property type="evidence" value="ECO:0007669"/>
    <property type="project" value="UniProtKB-KW"/>
</dbReference>
<dbReference type="InterPro" id="IPR012296">
    <property type="entry name" value="Nuclease_put_TT1808"/>
</dbReference>
<protein>
    <submittedName>
        <fullName evidence="2">Uma2 family endonuclease</fullName>
    </submittedName>
</protein>
<dbReference type="Pfam" id="PF05685">
    <property type="entry name" value="Uma2"/>
    <property type="match status" value="1"/>
</dbReference>
<evidence type="ECO:0000313" key="2">
    <source>
        <dbReference type="EMBL" id="PYC61169.1"/>
    </source>
</evidence>
<feature type="non-terminal residue" evidence="2">
    <location>
        <position position="84"/>
    </location>
</feature>
<evidence type="ECO:0000259" key="1">
    <source>
        <dbReference type="Pfam" id="PF05685"/>
    </source>
</evidence>
<dbReference type="CDD" id="cd06260">
    <property type="entry name" value="DUF820-like"/>
    <property type="match status" value="1"/>
</dbReference>
<dbReference type="RefSeq" id="WP_146247512.1">
    <property type="nucleotide sequence ID" value="NZ_PYBV01000174.1"/>
</dbReference>
<dbReference type="InterPro" id="IPR008538">
    <property type="entry name" value="Uma2"/>
</dbReference>
<reference evidence="2 3" key="1">
    <citation type="submission" date="2018-03" db="EMBL/GenBank/DDBJ databases">
        <title>Bioinformatic expansion and discovery of thiopeptide antibiotics.</title>
        <authorList>
            <person name="Schwalen C.J."/>
            <person name="Hudson G.A."/>
            <person name="Mitchell D.A."/>
        </authorList>
    </citation>
    <scope>NUCLEOTIDE SEQUENCE [LARGE SCALE GENOMIC DNA]</scope>
    <source>
        <strain evidence="2 3">NRRL 8041</strain>
    </source>
</reference>
<dbReference type="Proteomes" id="UP000248333">
    <property type="component" value="Unassembled WGS sequence"/>
</dbReference>
<keyword evidence="2" id="KW-0540">Nuclease</keyword>
<keyword evidence="2" id="KW-0378">Hydrolase</keyword>
<sequence>VMLAVEVVSPGTRRRDRLEKPGHYADAGIPPYWRVQKNPVHVYAHQLAEGRDELAGESAEGLYRAKPVGIRLRVRDLTPCTRPG</sequence>
<accession>A0A318NDK4</accession>